<accession>A0ABW8HQ03</accession>
<dbReference type="EC" id="1.1.1.-" evidence="3"/>
<dbReference type="Proteomes" id="UP001618531">
    <property type="component" value="Unassembled WGS sequence"/>
</dbReference>
<dbReference type="InterPro" id="IPR036812">
    <property type="entry name" value="NAD(P)_OxRdtase_dom_sf"/>
</dbReference>
<dbReference type="InterPro" id="IPR023210">
    <property type="entry name" value="NADP_OxRdtase_dom"/>
</dbReference>
<dbReference type="RefSeq" id="WP_402871955.1">
    <property type="nucleotide sequence ID" value="NZ_JBIYSL010000001.1"/>
</dbReference>
<comment type="caution">
    <text evidence="3">The sequence shown here is derived from an EMBL/GenBank/DDBJ whole genome shotgun (WGS) entry which is preliminary data.</text>
</comment>
<gene>
    <name evidence="3" type="ORF">ACINKY_05470</name>
</gene>
<dbReference type="GO" id="GO:0016491">
    <property type="term" value="F:oxidoreductase activity"/>
    <property type="evidence" value="ECO:0007669"/>
    <property type="project" value="UniProtKB-KW"/>
</dbReference>
<evidence type="ECO:0000313" key="4">
    <source>
        <dbReference type="Proteomes" id="UP001618531"/>
    </source>
</evidence>
<dbReference type="Pfam" id="PF00248">
    <property type="entry name" value="Aldo_ket_red"/>
    <property type="match status" value="1"/>
</dbReference>
<proteinExistence type="predicted"/>
<dbReference type="SUPFAM" id="SSF51430">
    <property type="entry name" value="NAD(P)-linked oxidoreductase"/>
    <property type="match status" value="1"/>
</dbReference>
<keyword evidence="1 3" id="KW-0560">Oxidoreductase</keyword>
<feature type="domain" description="NADP-dependent oxidoreductase" evidence="2">
    <location>
        <begin position="15"/>
        <end position="315"/>
    </location>
</feature>
<keyword evidence="4" id="KW-1185">Reference proteome</keyword>
<evidence type="ECO:0000256" key="1">
    <source>
        <dbReference type="ARBA" id="ARBA00023002"/>
    </source>
</evidence>
<sequence>MEYVKLGKTGLDVSRICLGCMGFGDASRWIHQWVLNEENSRPVIKKALELGINFFDTANVYSLGASEEILGRALKDYAKRDEVVIATKVHGRMHEGPNGAGLSRKAIMSEIDKSLMRLGTDYVDLYQIHRWDYHTPIEETMEALHDVVKAGKARYLGASAMYAWQFQKALFVAERNGWTKFVSMQNHLNLLYREEEREMLPLCKEEGIGVIPYSPLASGRLTRDWSETTHRSETDQVQKSKYDSTADTDRFIVERVAEIASKHGVPRVHIALAWLMQKQPVTAPIIGATKISHLEEAVAALDVKLTAEEMAWLEEPYVPHPVVGLIPIQ</sequence>
<reference evidence="3 4" key="1">
    <citation type="submission" date="2024-11" db="EMBL/GenBank/DDBJ databases">
        <title>Identification and Characterization of a Novel Fosfomycin Bacillithiol Transferase FosB8 in Paenibacillus illinoisensis.</title>
        <authorList>
            <person name="Lu W."/>
        </authorList>
    </citation>
    <scope>NUCLEOTIDE SEQUENCE [LARGE SCALE GENOMIC DNA]</scope>
    <source>
        <strain evidence="3 4">WP77</strain>
    </source>
</reference>
<organism evidence="3 4">
    <name type="scientific">Paenibacillus illinoisensis</name>
    <dbReference type="NCBI Taxonomy" id="59845"/>
    <lineage>
        <taxon>Bacteria</taxon>
        <taxon>Bacillati</taxon>
        <taxon>Bacillota</taxon>
        <taxon>Bacilli</taxon>
        <taxon>Bacillales</taxon>
        <taxon>Paenibacillaceae</taxon>
        <taxon>Paenibacillus</taxon>
    </lineage>
</organism>
<evidence type="ECO:0000313" key="3">
    <source>
        <dbReference type="EMBL" id="MFK0521643.1"/>
    </source>
</evidence>
<evidence type="ECO:0000259" key="2">
    <source>
        <dbReference type="Pfam" id="PF00248"/>
    </source>
</evidence>
<protein>
    <submittedName>
        <fullName evidence="3">Aldo/keto reductase</fullName>
        <ecNumber evidence="3">1.1.1.-</ecNumber>
    </submittedName>
</protein>
<dbReference type="CDD" id="cd19079">
    <property type="entry name" value="AKR_EcYajO-like"/>
    <property type="match status" value="1"/>
</dbReference>
<dbReference type="PANTHER" id="PTHR43364">
    <property type="entry name" value="NADH-SPECIFIC METHYLGLYOXAL REDUCTASE-RELATED"/>
    <property type="match status" value="1"/>
</dbReference>
<name>A0ABW8HQ03_9BACL</name>
<dbReference type="PANTHER" id="PTHR43364:SF4">
    <property type="entry name" value="NAD(P)-LINKED OXIDOREDUCTASE SUPERFAMILY PROTEIN"/>
    <property type="match status" value="1"/>
</dbReference>
<dbReference type="EMBL" id="JBIYSL010000001">
    <property type="protein sequence ID" value="MFK0521643.1"/>
    <property type="molecule type" value="Genomic_DNA"/>
</dbReference>
<dbReference type="Gene3D" id="3.20.20.100">
    <property type="entry name" value="NADP-dependent oxidoreductase domain"/>
    <property type="match status" value="1"/>
</dbReference>
<dbReference type="InterPro" id="IPR050523">
    <property type="entry name" value="AKR_Detox_Biosynth"/>
</dbReference>